<keyword evidence="2" id="KW-1185">Reference proteome</keyword>
<reference evidence="1 2" key="1">
    <citation type="submission" date="2014-05" db="EMBL/GenBank/DDBJ databases">
        <title>Cellulosimicrobium funkei U11 genome.</title>
        <authorList>
            <person name="Hu C."/>
            <person name="Gong Y."/>
            <person name="Wan W."/>
            <person name="Jiang M."/>
        </authorList>
    </citation>
    <scope>NUCLEOTIDE SEQUENCE [LARGE SCALE GENOMIC DNA]</scope>
    <source>
        <strain evidence="1 2">U11</strain>
    </source>
</reference>
<dbReference type="RefSeq" id="WP_047232971.1">
    <property type="nucleotide sequence ID" value="NZ_JNBQ01000012.1"/>
</dbReference>
<sequence>MSARTEVVAFLRENTDLKVEDYAPANAAAITAPTVYVTQNSIEWGLTVGLFQVGLTLSLVVPYEDYKRAEDALDDTVFDLLAALDGLPSITGTATRSVFGDKVHGYEISLTLPLKKETE</sequence>
<evidence type="ECO:0000313" key="1">
    <source>
        <dbReference type="EMBL" id="KLN34573.1"/>
    </source>
</evidence>
<dbReference type="AlphaFoldDB" id="A0A0H2KN58"/>
<proteinExistence type="predicted"/>
<gene>
    <name evidence="1" type="ORF">FB00_11235</name>
</gene>
<dbReference type="EMBL" id="JNBQ01000012">
    <property type="protein sequence ID" value="KLN34573.1"/>
    <property type="molecule type" value="Genomic_DNA"/>
</dbReference>
<organism evidence="1 2">
    <name type="scientific">Cellulosimicrobium funkei</name>
    <dbReference type="NCBI Taxonomy" id="264251"/>
    <lineage>
        <taxon>Bacteria</taxon>
        <taxon>Bacillati</taxon>
        <taxon>Actinomycetota</taxon>
        <taxon>Actinomycetes</taxon>
        <taxon>Micrococcales</taxon>
        <taxon>Promicromonosporaceae</taxon>
        <taxon>Cellulosimicrobium</taxon>
    </lineage>
</organism>
<dbReference type="Proteomes" id="UP000035265">
    <property type="component" value="Unassembled WGS sequence"/>
</dbReference>
<accession>A0A0H2KN58</accession>
<evidence type="ECO:0008006" key="3">
    <source>
        <dbReference type="Google" id="ProtNLM"/>
    </source>
</evidence>
<dbReference type="STRING" id="264251.FB00_11235"/>
<protein>
    <recommendedName>
        <fullName evidence="3">DUF3168 domain-containing protein</fullName>
    </recommendedName>
</protein>
<name>A0A0H2KN58_9MICO</name>
<comment type="caution">
    <text evidence="1">The sequence shown here is derived from an EMBL/GenBank/DDBJ whole genome shotgun (WGS) entry which is preliminary data.</text>
</comment>
<dbReference type="PATRIC" id="fig|264251.5.peg.2286"/>
<evidence type="ECO:0000313" key="2">
    <source>
        <dbReference type="Proteomes" id="UP000035265"/>
    </source>
</evidence>